<evidence type="ECO:0000313" key="2">
    <source>
        <dbReference type="EMBL" id="OCQ22732.1"/>
    </source>
</evidence>
<dbReference type="RefSeq" id="WP_065788741.1">
    <property type="nucleotide sequence ID" value="NZ_MAUJ01000001.1"/>
</dbReference>
<proteinExistence type="predicted"/>
<feature type="transmembrane region" description="Helical" evidence="1">
    <location>
        <begin position="71"/>
        <end position="92"/>
    </location>
</feature>
<gene>
    <name evidence="2" type="ORF">A7985_01890</name>
</gene>
<keyword evidence="1" id="KW-0472">Membrane</keyword>
<comment type="caution">
    <text evidence="2">The sequence shown here is derived from an EMBL/GenBank/DDBJ whole genome shotgun (WGS) entry which is preliminary data.</text>
</comment>
<sequence>MIELTQIGAQLIVIGVVFFLVGLVQGALIPIVKNARMALSGHLTAVQCAMALAIFGVIWSLVELPLSLEVFVAYGCALGFILIWLGITIASVTGASKALPIAGAGFSASAISEISVTVMVRTGSLLSLITCALLAFGLLPILSSP</sequence>
<feature type="transmembrane region" description="Helical" evidence="1">
    <location>
        <begin position="12"/>
        <end position="32"/>
    </location>
</feature>
<dbReference type="Proteomes" id="UP000093366">
    <property type="component" value="Unassembled WGS sequence"/>
</dbReference>
<dbReference type="AlphaFoldDB" id="A0A1C0TTU5"/>
<organism evidence="2 3">
    <name type="scientific">Pseudoalteromonas luteoviolacea</name>
    <dbReference type="NCBI Taxonomy" id="43657"/>
    <lineage>
        <taxon>Bacteria</taxon>
        <taxon>Pseudomonadati</taxon>
        <taxon>Pseudomonadota</taxon>
        <taxon>Gammaproteobacteria</taxon>
        <taxon>Alteromonadales</taxon>
        <taxon>Pseudoalteromonadaceae</taxon>
        <taxon>Pseudoalteromonas</taxon>
    </lineage>
</organism>
<name>A0A1C0TTU5_9GAMM</name>
<feature type="transmembrane region" description="Helical" evidence="1">
    <location>
        <begin position="125"/>
        <end position="142"/>
    </location>
</feature>
<keyword evidence="1" id="KW-1133">Transmembrane helix</keyword>
<evidence type="ECO:0000313" key="3">
    <source>
        <dbReference type="Proteomes" id="UP000093366"/>
    </source>
</evidence>
<keyword evidence="1" id="KW-0812">Transmembrane</keyword>
<protein>
    <submittedName>
        <fullName evidence="2">Hydrogenase</fullName>
    </submittedName>
</protein>
<evidence type="ECO:0000256" key="1">
    <source>
        <dbReference type="SAM" id="Phobius"/>
    </source>
</evidence>
<dbReference type="OrthoDB" id="7619962at2"/>
<dbReference type="EMBL" id="MAUJ01000001">
    <property type="protein sequence ID" value="OCQ22732.1"/>
    <property type="molecule type" value="Genomic_DNA"/>
</dbReference>
<reference evidence="3" key="1">
    <citation type="submission" date="2016-07" db="EMBL/GenBank/DDBJ databases">
        <authorList>
            <person name="Florea S."/>
            <person name="Webb J.S."/>
            <person name="Jaromczyk J."/>
            <person name="Schardl C.L."/>
        </authorList>
    </citation>
    <scope>NUCLEOTIDE SEQUENCE [LARGE SCALE GENOMIC DNA]</scope>
    <source>
        <strain evidence="3">IPB1</strain>
    </source>
</reference>
<accession>A0A1C0TTU5</accession>
<feature type="transmembrane region" description="Helical" evidence="1">
    <location>
        <begin position="39"/>
        <end position="59"/>
    </location>
</feature>